<evidence type="ECO:0000256" key="3">
    <source>
        <dbReference type="ARBA" id="ARBA00022839"/>
    </source>
</evidence>
<dbReference type="AlphaFoldDB" id="A0A090RK56"/>
<dbReference type="InterPro" id="IPR013520">
    <property type="entry name" value="Ribonucl_H"/>
</dbReference>
<dbReference type="STRING" id="754436.JCM19237_262"/>
<evidence type="ECO:0000256" key="1">
    <source>
        <dbReference type="ARBA" id="ARBA00022722"/>
    </source>
</evidence>
<dbReference type="Gene3D" id="3.30.420.10">
    <property type="entry name" value="Ribonuclease H-like superfamily/Ribonuclease H"/>
    <property type="match status" value="1"/>
</dbReference>
<dbReference type="InterPro" id="IPR022894">
    <property type="entry name" value="Oligoribonuclease"/>
</dbReference>
<sequence length="228" mass="26055">MTERQETFVWLDLETGGLMGKQENGQMGEAYYPILEVAVILTDRNLDRIGEPLRMAIFQEEDEIAKCDPWAQKTHEESGLLKDVRESGVTLADAEKQILKLLKKHGIKKFEHKATSIGILAGSSVHFDRAFIRCQMAELDKFLHYRLFDVSPFDIASRAWNPELSAQHDKRLKHEALADIEDSINEARIYRDLFIGKDRGSFRAGYERGASAGGVENMDQHWVDYRNA</sequence>
<keyword evidence="2" id="KW-0378">Hydrolase</keyword>
<evidence type="ECO:0000256" key="2">
    <source>
        <dbReference type="ARBA" id="ARBA00022801"/>
    </source>
</evidence>
<accession>A0A090RK56</accession>
<dbReference type="EMBL" id="BBMN01000020">
    <property type="protein sequence ID" value="GAL07882.1"/>
    <property type="molecule type" value="Genomic_DNA"/>
</dbReference>
<dbReference type="InterPro" id="IPR036397">
    <property type="entry name" value="RNaseH_sf"/>
</dbReference>
<dbReference type="NCBIfam" id="NF003765">
    <property type="entry name" value="PRK05359.1"/>
    <property type="match status" value="1"/>
</dbReference>
<gene>
    <name evidence="5" type="ORF">JCM19237_262</name>
</gene>
<protein>
    <submittedName>
        <fullName evidence="5">3'-to-5' oligoribonuclease</fullName>
    </submittedName>
</protein>
<comment type="caution">
    <text evidence="5">The sequence shown here is derived from an EMBL/GenBank/DDBJ whole genome shotgun (WGS) entry which is preliminary data.</text>
</comment>
<dbReference type="eggNOG" id="COG1949">
    <property type="taxonomic scope" value="Bacteria"/>
</dbReference>
<dbReference type="SUPFAM" id="SSF53098">
    <property type="entry name" value="Ribonuclease H-like"/>
    <property type="match status" value="1"/>
</dbReference>
<organism evidence="5 6">
    <name type="scientific">Photobacterium aphoticum</name>
    <dbReference type="NCBI Taxonomy" id="754436"/>
    <lineage>
        <taxon>Bacteria</taxon>
        <taxon>Pseudomonadati</taxon>
        <taxon>Pseudomonadota</taxon>
        <taxon>Gammaproteobacteria</taxon>
        <taxon>Vibrionales</taxon>
        <taxon>Vibrionaceae</taxon>
        <taxon>Photobacterium</taxon>
    </lineage>
</organism>
<feature type="domain" description="Exonuclease" evidence="4">
    <location>
        <begin position="7"/>
        <end position="196"/>
    </location>
</feature>
<keyword evidence="1" id="KW-0540">Nuclease</keyword>
<proteinExistence type="predicted"/>
<dbReference type="Proteomes" id="UP000029227">
    <property type="component" value="Unassembled WGS sequence"/>
</dbReference>
<dbReference type="CDD" id="cd06135">
    <property type="entry name" value="Orn"/>
    <property type="match status" value="1"/>
</dbReference>
<dbReference type="Pfam" id="PF00929">
    <property type="entry name" value="RNase_T"/>
    <property type="match status" value="1"/>
</dbReference>
<reference evidence="5 6" key="1">
    <citation type="journal article" date="2014" name="Genome Announc.">
        <title>Draft Genome Sequences of Two Vibrionaceae Species, Vibrio ponticus C121 and Photobacterium aphoticum C119, Isolated as Coral Reef Microbiota.</title>
        <authorList>
            <person name="Al-saari N."/>
            <person name="Meirelles P.M."/>
            <person name="Mino S."/>
            <person name="Suda W."/>
            <person name="Oshima K."/>
            <person name="Hattori M."/>
            <person name="Ohkuma M."/>
            <person name="Thompson F.L."/>
            <person name="Gomez-Gil B."/>
            <person name="Sawabe T."/>
            <person name="Sawabe T."/>
        </authorList>
    </citation>
    <scope>NUCLEOTIDE SEQUENCE [LARGE SCALE GENOMIC DNA]</scope>
    <source>
        <strain evidence="5 6">JCM 19237</strain>
    </source>
</reference>
<evidence type="ECO:0000313" key="6">
    <source>
        <dbReference type="Proteomes" id="UP000029227"/>
    </source>
</evidence>
<evidence type="ECO:0000313" key="5">
    <source>
        <dbReference type="EMBL" id="GAL07882.1"/>
    </source>
</evidence>
<dbReference type="SMART" id="SM00479">
    <property type="entry name" value="EXOIII"/>
    <property type="match status" value="1"/>
</dbReference>
<name>A0A090RK56_9GAMM</name>
<dbReference type="GO" id="GO:0006259">
    <property type="term" value="P:DNA metabolic process"/>
    <property type="evidence" value="ECO:0007669"/>
    <property type="project" value="UniProtKB-ARBA"/>
</dbReference>
<keyword evidence="3" id="KW-0269">Exonuclease</keyword>
<dbReference type="GO" id="GO:0003676">
    <property type="term" value="F:nucleic acid binding"/>
    <property type="evidence" value="ECO:0007669"/>
    <property type="project" value="InterPro"/>
</dbReference>
<evidence type="ECO:0000259" key="4">
    <source>
        <dbReference type="SMART" id="SM00479"/>
    </source>
</evidence>
<dbReference type="InterPro" id="IPR012337">
    <property type="entry name" value="RNaseH-like_sf"/>
</dbReference>
<dbReference type="GO" id="GO:0000175">
    <property type="term" value="F:3'-5'-RNA exonuclease activity"/>
    <property type="evidence" value="ECO:0007669"/>
    <property type="project" value="InterPro"/>
</dbReference>